<evidence type="ECO:0000313" key="3">
    <source>
        <dbReference type="EMBL" id="KAH6692224.1"/>
    </source>
</evidence>
<dbReference type="OrthoDB" id="2110578at2759"/>
<evidence type="ECO:0000313" key="4">
    <source>
        <dbReference type="Proteomes" id="UP000770015"/>
    </source>
</evidence>
<dbReference type="Gene3D" id="1.10.490.10">
    <property type="entry name" value="Globins"/>
    <property type="match status" value="1"/>
</dbReference>
<dbReference type="GO" id="GO:0020037">
    <property type="term" value="F:heme binding"/>
    <property type="evidence" value="ECO:0007669"/>
    <property type="project" value="InterPro"/>
</dbReference>
<dbReference type="InterPro" id="IPR012292">
    <property type="entry name" value="Globin/Proto"/>
</dbReference>
<accession>A0A9P8VIA6</accession>
<organism evidence="3 4">
    <name type="scientific">Plectosphaerella plurivora</name>
    <dbReference type="NCBI Taxonomy" id="936078"/>
    <lineage>
        <taxon>Eukaryota</taxon>
        <taxon>Fungi</taxon>
        <taxon>Dikarya</taxon>
        <taxon>Ascomycota</taxon>
        <taxon>Pezizomycotina</taxon>
        <taxon>Sordariomycetes</taxon>
        <taxon>Hypocreomycetidae</taxon>
        <taxon>Glomerellales</taxon>
        <taxon>Plectosphaerellaceae</taxon>
        <taxon>Plectosphaerella</taxon>
    </lineage>
</organism>
<sequence length="326" mass="33782">MFSRHLLAALALALPALAQRPDNTSICDFYTTALLKNNTGENQYTLLTLLVNTVVIGNYSEVNTGVKVPGILAEGEFDGTKVNLLPYFNGDLKSTNRGGNVGVSVNFLDSGGAEPLMNNKPANDEKSQQFFLLTHLYQFFGSLLGCSQYSMPGFPAYGGDPSMYQAHKFMDLDPSELGYFIQQVALSAQSFGVAEADITAVGKALSSLFNVRCAPPTEVIPGGGVQLQSICIAGACPVAENDTCQCYAAAVEPGEMIPAGQMGQMGGECAVGGSGGMGGNNGSTMPTSTSAGPAEPTEITQPGAASVNSLGLGALALVGFSMFITL</sequence>
<reference evidence="3" key="1">
    <citation type="journal article" date="2021" name="Nat. Commun.">
        <title>Genetic determinants of endophytism in the Arabidopsis root mycobiome.</title>
        <authorList>
            <person name="Mesny F."/>
            <person name="Miyauchi S."/>
            <person name="Thiergart T."/>
            <person name="Pickel B."/>
            <person name="Atanasova L."/>
            <person name="Karlsson M."/>
            <person name="Huettel B."/>
            <person name="Barry K.W."/>
            <person name="Haridas S."/>
            <person name="Chen C."/>
            <person name="Bauer D."/>
            <person name="Andreopoulos W."/>
            <person name="Pangilinan J."/>
            <person name="LaButti K."/>
            <person name="Riley R."/>
            <person name="Lipzen A."/>
            <person name="Clum A."/>
            <person name="Drula E."/>
            <person name="Henrissat B."/>
            <person name="Kohler A."/>
            <person name="Grigoriev I.V."/>
            <person name="Martin F.M."/>
            <person name="Hacquard S."/>
        </authorList>
    </citation>
    <scope>NUCLEOTIDE SEQUENCE</scope>
    <source>
        <strain evidence="3">MPI-SDFR-AT-0117</strain>
    </source>
</reference>
<gene>
    <name evidence="3" type="ORF">F5X68DRAFT_250410</name>
</gene>
<name>A0A9P8VIA6_9PEZI</name>
<evidence type="ECO:0000256" key="2">
    <source>
        <dbReference type="SAM" id="SignalP"/>
    </source>
</evidence>
<feature type="signal peptide" evidence="2">
    <location>
        <begin position="1"/>
        <end position="18"/>
    </location>
</feature>
<keyword evidence="2" id="KW-0732">Signal</keyword>
<protein>
    <submittedName>
        <fullName evidence="3">Uncharacterized protein</fullName>
    </submittedName>
</protein>
<dbReference type="AlphaFoldDB" id="A0A9P8VIA6"/>
<feature type="region of interest" description="Disordered" evidence="1">
    <location>
        <begin position="276"/>
        <end position="296"/>
    </location>
</feature>
<dbReference type="GO" id="GO:0019825">
    <property type="term" value="F:oxygen binding"/>
    <property type="evidence" value="ECO:0007669"/>
    <property type="project" value="InterPro"/>
</dbReference>
<keyword evidence="4" id="KW-1185">Reference proteome</keyword>
<proteinExistence type="predicted"/>
<dbReference type="Proteomes" id="UP000770015">
    <property type="component" value="Unassembled WGS sequence"/>
</dbReference>
<feature type="chain" id="PRO_5040394866" evidence="2">
    <location>
        <begin position="19"/>
        <end position="326"/>
    </location>
</feature>
<evidence type="ECO:0000256" key="1">
    <source>
        <dbReference type="SAM" id="MobiDB-lite"/>
    </source>
</evidence>
<dbReference type="EMBL" id="JAGSXJ010000004">
    <property type="protein sequence ID" value="KAH6692224.1"/>
    <property type="molecule type" value="Genomic_DNA"/>
</dbReference>
<comment type="caution">
    <text evidence="3">The sequence shown here is derived from an EMBL/GenBank/DDBJ whole genome shotgun (WGS) entry which is preliminary data.</text>
</comment>